<proteinExistence type="predicted"/>
<feature type="transmembrane region" description="Helical" evidence="1">
    <location>
        <begin position="44"/>
        <end position="61"/>
    </location>
</feature>
<keyword evidence="1" id="KW-0472">Membrane</keyword>
<dbReference type="Proteomes" id="UP000325218">
    <property type="component" value="Unassembled WGS sequence"/>
</dbReference>
<name>A0A5D0CU40_9BACL</name>
<feature type="transmembrane region" description="Helical" evidence="1">
    <location>
        <begin position="21"/>
        <end position="38"/>
    </location>
</feature>
<dbReference type="RefSeq" id="WP_148451999.1">
    <property type="nucleotide sequence ID" value="NZ_BORZ01000001.1"/>
</dbReference>
<dbReference type="AlphaFoldDB" id="A0A5D0CU40"/>
<keyword evidence="1" id="KW-1133">Transmembrane helix</keyword>
<accession>A0A5D0CU40</accession>
<sequence length="78" mass="9016">MTDVWERCPKCKSDQVVTRGKLFYFLIWFAAGGCLLWLGLLFFWPLLVVGFIPIVVSLFSFMKAKVNRCTACGHKWKP</sequence>
<keyword evidence="1" id="KW-0812">Transmembrane</keyword>
<evidence type="ECO:0000256" key="1">
    <source>
        <dbReference type="SAM" id="Phobius"/>
    </source>
</evidence>
<dbReference type="EMBL" id="VSDO01000002">
    <property type="protein sequence ID" value="TYA13382.1"/>
    <property type="molecule type" value="Genomic_DNA"/>
</dbReference>
<protein>
    <submittedName>
        <fullName evidence="2">Uncharacterized protein</fullName>
    </submittedName>
</protein>
<comment type="caution">
    <text evidence="2">The sequence shown here is derived from an EMBL/GenBank/DDBJ whole genome shotgun (WGS) entry which is preliminary data.</text>
</comment>
<evidence type="ECO:0000313" key="3">
    <source>
        <dbReference type="Proteomes" id="UP000325218"/>
    </source>
</evidence>
<dbReference type="PROSITE" id="PS51257">
    <property type="entry name" value="PROKAR_LIPOPROTEIN"/>
    <property type="match status" value="1"/>
</dbReference>
<organism evidence="2 3">
    <name type="scientific">Paenibacillus faecis</name>
    <dbReference type="NCBI Taxonomy" id="862114"/>
    <lineage>
        <taxon>Bacteria</taxon>
        <taxon>Bacillati</taxon>
        <taxon>Bacillota</taxon>
        <taxon>Bacilli</taxon>
        <taxon>Bacillales</taxon>
        <taxon>Paenibacillaceae</taxon>
        <taxon>Paenibacillus</taxon>
    </lineage>
</organism>
<gene>
    <name evidence="2" type="ORF">FRY98_12010</name>
</gene>
<reference evidence="2 3" key="1">
    <citation type="submission" date="2019-08" db="EMBL/GenBank/DDBJ databases">
        <title>Genome sequencing of Paenibacillus faecis DSM 23593(T).</title>
        <authorList>
            <person name="Kook J.-K."/>
            <person name="Park S.-N."/>
            <person name="Lim Y.K."/>
        </authorList>
    </citation>
    <scope>NUCLEOTIDE SEQUENCE [LARGE SCALE GENOMIC DNA]</scope>
    <source>
        <strain evidence="2 3">DSM 23593</strain>
    </source>
</reference>
<keyword evidence="3" id="KW-1185">Reference proteome</keyword>
<evidence type="ECO:0000313" key="2">
    <source>
        <dbReference type="EMBL" id="TYA13382.1"/>
    </source>
</evidence>